<reference evidence="1 2" key="1">
    <citation type="journal article" date="2021" name="Front. Genet.">
        <title>Chromosome-Level Genome Assembly Reveals Significant Gene Expansion in the Toll and IMD Signaling Pathways of Dendrolimus kikuchii.</title>
        <authorList>
            <person name="Zhou J."/>
            <person name="Wu P."/>
            <person name="Xiong Z."/>
            <person name="Liu N."/>
            <person name="Zhao N."/>
            <person name="Ji M."/>
            <person name="Qiu Y."/>
            <person name="Yang B."/>
        </authorList>
    </citation>
    <scope>NUCLEOTIDE SEQUENCE [LARGE SCALE GENOMIC DNA]</scope>
    <source>
        <strain evidence="1">Ann1</strain>
    </source>
</reference>
<organism evidence="1 2">
    <name type="scientific">Dendrolimus kikuchii</name>
    <dbReference type="NCBI Taxonomy" id="765133"/>
    <lineage>
        <taxon>Eukaryota</taxon>
        <taxon>Metazoa</taxon>
        <taxon>Ecdysozoa</taxon>
        <taxon>Arthropoda</taxon>
        <taxon>Hexapoda</taxon>
        <taxon>Insecta</taxon>
        <taxon>Pterygota</taxon>
        <taxon>Neoptera</taxon>
        <taxon>Endopterygota</taxon>
        <taxon>Lepidoptera</taxon>
        <taxon>Glossata</taxon>
        <taxon>Ditrysia</taxon>
        <taxon>Bombycoidea</taxon>
        <taxon>Lasiocampidae</taxon>
        <taxon>Dendrolimus</taxon>
    </lineage>
</organism>
<sequence>MKPVIAHLHKKGIVQYLDDFFFLINRDKCEFISKQNCTFLGLFFSIQLMTVSISYEKRENCVKIILELLNKTSITIRYLAKVMGTLISVCPAIKYGILYTKELFKLVAKKYNKFNHIYKKNMFKITIFMDASNMGWEASCDSKTTSGSWTLEKSELYINSLKLLAVYFGLKMFLQNNLGRLTQKKLSLLALATGQRAQTISLIKIKNISVKNNCITIKIEKIVKTAPNRCQPLLTLPFYNTRHASCSVALKRGVNIGDIRRTAGWTGNSNILLHFIHNRAIINNTTFAQTVFE</sequence>
<gene>
    <name evidence="1" type="ORF">K1T71_006700</name>
</gene>
<evidence type="ECO:0000313" key="1">
    <source>
        <dbReference type="EMBL" id="KAJ0177827.1"/>
    </source>
</evidence>
<name>A0ACC1D1W1_9NEOP</name>
<protein>
    <submittedName>
        <fullName evidence="1">Uncharacterized protein</fullName>
    </submittedName>
</protein>
<evidence type="ECO:0000313" key="2">
    <source>
        <dbReference type="Proteomes" id="UP000824533"/>
    </source>
</evidence>
<proteinExistence type="predicted"/>
<dbReference type="EMBL" id="CM034397">
    <property type="protein sequence ID" value="KAJ0177827.1"/>
    <property type="molecule type" value="Genomic_DNA"/>
</dbReference>
<accession>A0ACC1D1W1</accession>
<comment type="caution">
    <text evidence="1">The sequence shown here is derived from an EMBL/GenBank/DDBJ whole genome shotgun (WGS) entry which is preliminary data.</text>
</comment>
<keyword evidence="2" id="KW-1185">Reference proteome</keyword>
<dbReference type="Proteomes" id="UP000824533">
    <property type="component" value="Linkage Group LG11"/>
</dbReference>